<dbReference type="Pfam" id="PF14403">
    <property type="entry name" value="CP_ATPgrasp_2"/>
    <property type="match status" value="1"/>
</dbReference>
<dbReference type="Proteomes" id="UP000593892">
    <property type="component" value="Chromosome"/>
</dbReference>
<sequence length="809" mass="89506">MRLHWRALMDALKASGPEDLASRWKEAQRLIRDNGVTYNVYGDPHGTDRPWPLDPVPMVIDPQEWAGIETAVAQRASLLNSILEDLYGPQRLLNEGLLPPELVYANPGCLRSCHGIKVPGDIRLHLYAADLARSPDGQWWVLSDRTQSPSGAGYALENRLVSTRTLPDLFRKTYVRRLANFFLSYRETLMSLAPGHRENPRIVLLTPGPYNETYFEHAFLARYLGYTLVEGGDLTVRDRRVYLKTLGGLLPVDMILRRQDDGFCDPLELRGDSMLGVPGLVEAVRAGTVAIANALGSGAIETAALSPFLPGLSRQILGEELKMPSVANWWCGQEKPLAYVTENLARLVVKQAFPGSPQEPIFGGKISAAEREKLAARIRATPYQFVAQEQVALSTVPVWTEEGLHSRHLVMRVYAVPSGGGYKVMPGGLTRVSSSLDTMVVSVQRGGGSKDTWVLGRGQEKEFSLLKPSSQTLEVSRATFDLPSRVADNLFWLGRYMERVDSTVRLARSALPLLSQETDAASATGLQAAVGILTALHFVRDPAEAGGAPVVNADLVSMIFDSDRRYSIGRIVHEARRLAWLLRDRISADAWRILNRLDNDFCTRRPAEPFHLLGATDLLDQSIITLAAFSGLVMDGMTRGQGWRFLDIGRRIERASQLLDVLRHGLGNKVNDESGRLAKLLEIADSSITYRSRYLTTMQSDLVIDLLLCDEANPRSVAFQFARLSEHIAHLPDSGSLSRKSPESRLILSLLSSVQLAETGKLMEADGRGEWTGLQTLMDRLAAEIRALSSVLSSSYFSHAIPSQQLRHF</sequence>
<proteinExistence type="predicted"/>
<feature type="domain" description="Circularly permuted ATP-grasp type 2" evidence="2">
    <location>
        <begin position="57"/>
        <end position="433"/>
    </location>
</feature>
<dbReference type="EMBL" id="CP063849">
    <property type="protein sequence ID" value="QOY92252.1"/>
    <property type="molecule type" value="Genomic_DNA"/>
</dbReference>
<organism evidence="3 4">
    <name type="scientific">Paludibaculum fermentans</name>
    <dbReference type="NCBI Taxonomy" id="1473598"/>
    <lineage>
        <taxon>Bacteria</taxon>
        <taxon>Pseudomonadati</taxon>
        <taxon>Acidobacteriota</taxon>
        <taxon>Terriglobia</taxon>
        <taxon>Bryobacterales</taxon>
        <taxon>Bryobacteraceae</taxon>
        <taxon>Paludibaculum</taxon>
    </lineage>
</organism>
<evidence type="ECO:0000313" key="3">
    <source>
        <dbReference type="EMBL" id="QOY92252.1"/>
    </source>
</evidence>
<dbReference type="InterPro" id="IPR007296">
    <property type="entry name" value="DUF403"/>
</dbReference>
<dbReference type="PANTHER" id="PTHR34595">
    <property type="entry name" value="BLR5612 PROTEIN"/>
    <property type="match status" value="1"/>
</dbReference>
<protein>
    <submittedName>
        <fullName evidence="3">Circularly permuted type 2 ATP-grasp protein</fullName>
    </submittedName>
</protein>
<accession>A0A7S7NYV9</accession>
<name>A0A7S7NYV9_PALFE</name>
<evidence type="ECO:0000259" key="2">
    <source>
        <dbReference type="Pfam" id="PF14403"/>
    </source>
</evidence>
<feature type="domain" description="DUF403" evidence="1">
    <location>
        <begin position="482"/>
        <end position="797"/>
    </location>
</feature>
<evidence type="ECO:0000313" key="4">
    <source>
        <dbReference type="Proteomes" id="UP000593892"/>
    </source>
</evidence>
<dbReference type="InterPro" id="IPR051680">
    <property type="entry name" value="ATP-dep_Glu-Cys_Ligase-2"/>
</dbReference>
<dbReference type="Pfam" id="PF04168">
    <property type="entry name" value="Alpha-E"/>
    <property type="match status" value="1"/>
</dbReference>
<reference evidence="3 4" key="1">
    <citation type="submission" date="2020-10" db="EMBL/GenBank/DDBJ databases">
        <title>Complete genome sequence of Paludibaculum fermentans P105T, a facultatively anaerobic acidobacterium capable of dissimilatory Fe(III) reduction.</title>
        <authorList>
            <person name="Dedysh S.N."/>
            <person name="Beletsky A.V."/>
            <person name="Kulichevskaya I.S."/>
            <person name="Mardanov A.V."/>
            <person name="Ravin N.V."/>
        </authorList>
    </citation>
    <scope>NUCLEOTIDE SEQUENCE [LARGE SCALE GENOMIC DNA]</scope>
    <source>
        <strain evidence="3 4">P105</strain>
    </source>
</reference>
<dbReference type="PANTHER" id="PTHR34595:SF2">
    <property type="entry name" value="BLR2978 PROTEIN"/>
    <property type="match status" value="1"/>
</dbReference>
<dbReference type="InterPro" id="IPR025841">
    <property type="entry name" value="CP_ATPgrasp_2"/>
</dbReference>
<evidence type="ECO:0000259" key="1">
    <source>
        <dbReference type="Pfam" id="PF04168"/>
    </source>
</evidence>
<dbReference type="Gene3D" id="3.30.1490.270">
    <property type="match status" value="1"/>
</dbReference>
<keyword evidence="4" id="KW-1185">Reference proteome</keyword>
<dbReference type="KEGG" id="pfer:IRI77_34295"/>
<dbReference type="AlphaFoldDB" id="A0A7S7NYV9"/>
<dbReference type="Gene3D" id="3.40.50.11290">
    <property type="match status" value="1"/>
</dbReference>
<dbReference type="SUPFAM" id="SSF56059">
    <property type="entry name" value="Glutathione synthetase ATP-binding domain-like"/>
    <property type="match status" value="1"/>
</dbReference>
<gene>
    <name evidence="3" type="ORF">IRI77_34295</name>
</gene>